<accession>A0A3T0MYT8</accession>
<dbReference type="SUPFAM" id="SSF51905">
    <property type="entry name" value="FAD/NAD(P)-binding domain"/>
    <property type="match status" value="1"/>
</dbReference>
<dbReference type="AlphaFoldDB" id="A0A3T0MYT8"/>
<sequence length="353" mass="37925">MKTETLIIGGGLAGLNLASQLAEQQQDFLLVEARDRLGGRILTEHVGGGAFDLGPAWFWPGQPRMAKLVDRLGLTRFDQSYQGDLLFETEQGHVQRGQGFASMQGAYRLKGGLGALIAKLAGAIPEGRLLRSTPIIALERRPEGITAIEGNGQAILAQRVVLALPLRIADQIDFSPSLPAQAHNAMKSVATWMAGHAKVVAVYEKSFWTEAGLSGDAMSHHGPMVEIHDASPAQGGPYALFGFIGVPPRSRLDEHELRQRIQAQFVRMFGPDAADPVALLIKDWAFDPLTATSADQVPLQSHPEYGMPHALSDVWQGDLIFSGTEVAPQFGGYLEGALEAAENALTSLKHATA</sequence>
<dbReference type="InterPro" id="IPR036188">
    <property type="entry name" value="FAD/NAD-bd_sf"/>
</dbReference>
<dbReference type="KEGG" id="sedi:EBB79_02775"/>
<dbReference type="PANTHER" id="PTHR43563">
    <property type="entry name" value="AMINE OXIDASE"/>
    <property type="match status" value="1"/>
</dbReference>
<dbReference type="Pfam" id="PF13450">
    <property type="entry name" value="NAD_binding_8"/>
    <property type="match status" value="1"/>
</dbReference>
<dbReference type="OrthoDB" id="337830at2"/>
<dbReference type="SUPFAM" id="SSF54373">
    <property type="entry name" value="FAD-linked reductases, C-terminal domain"/>
    <property type="match status" value="1"/>
</dbReference>
<dbReference type="Gene3D" id="3.90.660.10">
    <property type="match status" value="1"/>
</dbReference>
<dbReference type="EMBL" id="CP033219">
    <property type="protein sequence ID" value="AZV76925.1"/>
    <property type="molecule type" value="Genomic_DNA"/>
</dbReference>
<dbReference type="PANTHER" id="PTHR43563:SF1">
    <property type="entry name" value="AMINE OXIDASE [FLAVIN-CONTAINING] B"/>
    <property type="match status" value="1"/>
</dbReference>
<gene>
    <name evidence="3" type="ORF">EBB79_02775</name>
</gene>
<dbReference type="InterPro" id="IPR002937">
    <property type="entry name" value="Amino_oxidase"/>
</dbReference>
<dbReference type="InterPro" id="IPR050703">
    <property type="entry name" value="Flavin_MAO"/>
</dbReference>
<reference evidence="3 4" key="1">
    <citation type="submission" date="2018-10" db="EMBL/GenBank/DDBJ databases">
        <title>Parasedimentitalea marina sp. nov., a psychrophilic bacterium isolated from deep seawater of the New Britain Trench.</title>
        <authorList>
            <person name="Cao J."/>
        </authorList>
    </citation>
    <scope>NUCLEOTIDE SEQUENCE [LARGE SCALE GENOMIC DNA]</scope>
    <source>
        <strain evidence="3 4">W43</strain>
    </source>
</reference>
<evidence type="ECO:0000259" key="2">
    <source>
        <dbReference type="Pfam" id="PF01593"/>
    </source>
</evidence>
<comment type="similarity">
    <text evidence="1">Belongs to the flavin monoamine oxidase family.</text>
</comment>
<evidence type="ECO:0000256" key="1">
    <source>
        <dbReference type="ARBA" id="ARBA00005995"/>
    </source>
</evidence>
<dbReference type="RefSeq" id="WP_127747437.1">
    <property type="nucleotide sequence ID" value="NZ_CP033219.1"/>
</dbReference>
<name>A0A3T0MYT8_9RHOB</name>
<proteinExistence type="inferred from homology"/>
<dbReference type="GO" id="GO:0016491">
    <property type="term" value="F:oxidoreductase activity"/>
    <property type="evidence" value="ECO:0007669"/>
    <property type="project" value="InterPro"/>
</dbReference>
<dbReference type="Gene3D" id="3.50.50.60">
    <property type="entry name" value="FAD/NAD(P)-binding domain"/>
    <property type="match status" value="2"/>
</dbReference>
<dbReference type="Proteomes" id="UP000283063">
    <property type="component" value="Chromosome"/>
</dbReference>
<protein>
    <submittedName>
        <fullName evidence="3">FAD-dependent oxidoreductase</fullName>
    </submittedName>
</protein>
<feature type="domain" description="Amine oxidase" evidence="2">
    <location>
        <begin position="102"/>
        <end position="344"/>
    </location>
</feature>
<keyword evidence="4" id="KW-1185">Reference proteome</keyword>
<evidence type="ECO:0000313" key="4">
    <source>
        <dbReference type="Proteomes" id="UP000283063"/>
    </source>
</evidence>
<organism evidence="3 4">
    <name type="scientific">Parasedimentitalea marina</name>
    <dbReference type="NCBI Taxonomy" id="2483033"/>
    <lineage>
        <taxon>Bacteria</taxon>
        <taxon>Pseudomonadati</taxon>
        <taxon>Pseudomonadota</taxon>
        <taxon>Alphaproteobacteria</taxon>
        <taxon>Rhodobacterales</taxon>
        <taxon>Paracoccaceae</taxon>
        <taxon>Parasedimentitalea</taxon>
    </lineage>
</organism>
<dbReference type="Pfam" id="PF01593">
    <property type="entry name" value="Amino_oxidase"/>
    <property type="match status" value="1"/>
</dbReference>
<evidence type="ECO:0000313" key="3">
    <source>
        <dbReference type="EMBL" id="AZV76925.1"/>
    </source>
</evidence>